<keyword evidence="4 6" id="KW-1133">Transmembrane helix</keyword>
<dbReference type="GO" id="GO:0005886">
    <property type="term" value="C:plasma membrane"/>
    <property type="evidence" value="ECO:0007669"/>
    <property type="project" value="TreeGrafter"/>
</dbReference>
<evidence type="ECO:0000256" key="1">
    <source>
        <dbReference type="ARBA" id="ARBA00004141"/>
    </source>
</evidence>
<dbReference type="SUPFAM" id="SSF52540">
    <property type="entry name" value="P-loop containing nucleoside triphosphate hydrolases"/>
    <property type="match status" value="1"/>
</dbReference>
<accession>A0A1B6CC06</accession>
<dbReference type="InterPro" id="IPR013525">
    <property type="entry name" value="ABC2_TM"/>
</dbReference>
<evidence type="ECO:0000256" key="6">
    <source>
        <dbReference type="SAM" id="Phobius"/>
    </source>
</evidence>
<feature type="transmembrane region" description="Helical" evidence="6">
    <location>
        <begin position="255"/>
        <end position="280"/>
    </location>
</feature>
<gene>
    <name evidence="8" type="ORF">g.10257</name>
</gene>
<feature type="transmembrane region" description="Helical" evidence="6">
    <location>
        <begin position="292"/>
        <end position="316"/>
    </location>
</feature>
<evidence type="ECO:0000256" key="3">
    <source>
        <dbReference type="ARBA" id="ARBA00022692"/>
    </source>
</evidence>
<dbReference type="GO" id="GO:0140359">
    <property type="term" value="F:ABC-type transporter activity"/>
    <property type="evidence" value="ECO:0007669"/>
    <property type="project" value="InterPro"/>
</dbReference>
<name>A0A1B6CC06_9HEMI</name>
<organism evidence="8">
    <name type="scientific">Clastoptera arizonana</name>
    <name type="common">Arizona spittle bug</name>
    <dbReference type="NCBI Taxonomy" id="38151"/>
    <lineage>
        <taxon>Eukaryota</taxon>
        <taxon>Metazoa</taxon>
        <taxon>Ecdysozoa</taxon>
        <taxon>Arthropoda</taxon>
        <taxon>Hexapoda</taxon>
        <taxon>Insecta</taxon>
        <taxon>Pterygota</taxon>
        <taxon>Neoptera</taxon>
        <taxon>Paraneoptera</taxon>
        <taxon>Hemiptera</taxon>
        <taxon>Auchenorrhyncha</taxon>
        <taxon>Cercopoidea</taxon>
        <taxon>Clastopteridae</taxon>
        <taxon>Clastoptera</taxon>
    </lineage>
</organism>
<keyword evidence="2" id="KW-0813">Transport</keyword>
<reference evidence="8" key="1">
    <citation type="submission" date="2015-12" db="EMBL/GenBank/DDBJ databases">
        <title>De novo transcriptome assembly of four potential Pierce s Disease insect vectors from Arizona vineyards.</title>
        <authorList>
            <person name="Tassone E.E."/>
        </authorList>
    </citation>
    <scope>NUCLEOTIDE SEQUENCE</scope>
</reference>
<comment type="subcellular location">
    <subcellularLocation>
        <location evidence="1">Membrane</location>
        <topology evidence="1">Multi-pass membrane protein</topology>
    </subcellularLocation>
</comment>
<protein>
    <recommendedName>
        <fullName evidence="7">ABC-2 type transporter transmembrane domain-containing protein</fullName>
    </recommendedName>
</protein>
<sequence length="321" mass="36750">MKHLKKLAKDKGITVIAVIHQPSSVVFQLCDDVFLMSRGQCLYNGPAQDLGSHLFKFGFQCQPFYNIAEFAIEVACGERGSDLSQLVEEAKKCHTEKFGEFYQEKQLKEEETEVTPTEQTPILKSEGDSDVRVCFTKTHNTSVKALTRGSVQRYPISIFRQFTILFMRCTYCINRDMQLSILRVFTHIIVGFLLGILYYDFGNDADKVYSNFSFIFFNVLFLFFGTAMPTVLTFPNEAKVFYREHSNNWYALRAYYFAKILADLPLQILCPTLFLGIGYFLTGQPLEYSRFFMLWLVCVLVSILAQTFGNIAGAAFDVQVN</sequence>
<dbReference type="AlphaFoldDB" id="A0A1B6CC06"/>
<evidence type="ECO:0000256" key="4">
    <source>
        <dbReference type="ARBA" id="ARBA00022989"/>
    </source>
</evidence>
<feature type="transmembrane region" description="Helical" evidence="6">
    <location>
        <begin position="181"/>
        <end position="199"/>
    </location>
</feature>
<dbReference type="EMBL" id="GEDC01026478">
    <property type="protein sequence ID" value="JAS10820.1"/>
    <property type="molecule type" value="Transcribed_RNA"/>
</dbReference>
<evidence type="ECO:0000313" key="8">
    <source>
        <dbReference type="EMBL" id="JAS10820.1"/>
    </source>
</evidence>
<dbReference type="Pfam" id="PF01061">
    <property type="entry name" value="ABC2_membrane"/>
    <property type="match status" value="1"/>
</dbReference>
<evidence type="ECO:0000256" key="2">
    <source>
        <dbReference type="ARBA" id="ARBA00022448"/>
    </source>
</evidence>
<dbReference type="InterPro" id="IPR027417">
    <property type="entry name" value="P-loop_NTPase"/>
</dbReference>
<dbReference type="InterPro" id="IPR050352">
    <property type="entry name" value="ABCG_transporters"/>
</dbReference>
<keyword evidence="5 6" id="KW-0472">Membrane</keyword>
<feature type="transmembrane region" description="Helical" evidence="6">
    <location>
        <begin position="211"/>
        <end position="234"/>
    </location>
</feature>
<evidence type="ECO:0000259" key="7">
    <source>
        <dbReference type="Pfam" id="PF01061"/>
    </source>
</evidence>
<feature type="domain" description="ABC-2 type transporter transmembrane" evidence="7">
    <location>
        <begin position="160"/>
        <end position="316"/>
    </location>
</feature>
<dbReference type="Gene3D" id="3.40.50.300">
    <property type="entry name" value="P-loop containing nucleotide triphosphate hydrolases"/>
    <property type="match status" value="1"/>
</dbReference>
<dbReference type="PANTHER" id="PTHR48041:SF118">
    <property type="entry name" value="ATP-BINDING CASSETTE TRANSPORTER (ABC TRANSPORTER) FAMILY G MEMBER 16"/>
    <property type="match status" value="1"/>
</dbReference>
<evidence type="ECO:0000256" key="5">
    <source>
        <dbReference type="ARBA" id="ARBA00023136"/>
    </source>
</evidence>
<proteinExistence type="predicted"/>
<dbReference type="PANTHER" id="PTHR48041">
    <property type="entry name" value="ABC TRANSPORTER G FAMILY MEMBER 28"/>
    <property type="match status" value="1"/>
</dbReference>
<keyword evidence="3 6" id="KW-0812">Transmembrane</keyword>